<sequence>MAGRWIMYDNGAWDFKIDNDRMGTAVDCSSIKGVCGLKDSVLDAYGLLGREIEVEMCYWLIDGDNEMLGKGAAPVEIATDTDYKTFKALHRTDKSFNVFVTFREIVGGEMIFLRSERDIFTQMNATAVIVDDDENLIRQVEANEAAIGLNFEAAEVGGSKDSRAAADGVCGVNLEAENIQQIIVQRRKNRQANVEAASGDDIGNVAGCAVMDVDKRKGNDYDNGEEEDEDDSDYDYNYWHEFVRKDCDTDKMTISKDVHQKDGVVDGLIETVMNVLDGGVVEVKDMENRRLVEANDQGLLMIKEIFYVPLESLTLRTPNISLDVDVVHATSAKDMNQPNHGDNSVYRRLSESTSGTVRCALTFETATVETVDVAAVTPQQQKKKHNRVIEDDDKFVDPPLTETAKVCNSTRASDETHSADSDVNVLVSPQKQYKNKTVEKYTGKVMMMFSLLHRSNTQNTTVLSKLMMNPHLTETGNVCNSTSACDEKLSGDEKDTGESDDAVLIILPKQYNKHNRLIEADDGFVDPPLTEPAKVCNSTSACDEKLSGDEKETGESDDVVLATTPKQYNKHNRVIEADDEFVDPPIIQTTEFDGGEAFTLGKHIPSTYVFEDDDLFVDPPVIEGMGVQGGEAFMKGIQVSEMYGYDDVFPVFNVWKEAPQDIDYSKEDSDIYVGRMFKDKAQFKLTMSIYALAKVCRFKFRHCKRFMTAKYVDKQCSWRTTAN</sequence>
<keyword evidence="2" id="KW-1185">Reference proteome</keyword>
<evidence type="ECO:0000313" key="1">
    <source>
        <dbReference type="EMBL" id="KAH0882682.1"/>
    </source>
</evidence>
<reference evidence="1 2" key="1">
    <citation type="submission" date="2021-05" db="EMBL/GenBank/DDBJ databases">
        <title>Genome Assembly of Synthetic Allotetraploid Brassica napus Reveals Homoeologous Exchanges between Subgenomes.</title>
        <authorList>
            <person name="Davis J.T."/>
        </authorList>
    </citation>
    <scope>NUCLEOTIDE SEQUENCE [LARGE SCALE GENOMIC DNA]</scope>
    <source>
        <strain evidence="2">cv. Da-Ae</strain>
        <tissue evidence="1">Seedling</tissue>
    </source>
</reference>
<organism evidence="1 2">
    <name type="scientific">Brassica napus</name>
    <name type="common">Rape</name>
    <dbReference type="NCBI Taxonomy" id="3708"/>
    <lineage>
        <taxon>Eukaryota</taxon>
        <taxon>Viridiplantae</taxon>
        <taxon>Streptophyta</taxon>
        <taxon>Embryophyta</taxon>
        <taxon>Tracheophyta</taxon>
        <taxon>Spermatophyta</taxon>
        <taxon>Magnoliopsida</taxon>
        <taxon>eudicotyledons</taxon>
        <taxon>Gunneridae</taxon>
        <taxon>Pentapetalae</taxon>
        <taxon>rosids</taxon>
        <taxon>malvids</taxon>
        <taxon>Brassicales</taxon>
        <taxon>Brassicaceae</taxon>
        <taxon>Brassiceae</taxon>
        <taxon>Brassica</taxon>
    </lineage>
</organism>
<dbReference type="EMBL" id="JAGKQM010000014">
    <property type="protein sequence ID" value="KAH0882682.1"/>
    <property type="molecule type" value="Genomic_DNA"/>
</dbReference>
<protein>
    <recommendedName>
        <fullName evidence="3">Transposase MuDR plant domain-containing protein</fullName>
    </recommendedName>
</protein>
<dbReference type="Proteomes" id="UP000824890">
    <property type="component" value="Unassembled WGS sequence"/>
</dbReference>
<gene>
    <name evidence="1" type="ORF">HID58_058778</name>
</gene>
<evidence type="ECO:0008006" key="3">
    <source>
        <dbReference type="Google" id="ProtNLM"/>
    </source>
</evidence>
<name>A0ABQ7ZRL5_BRANA</name>
<evidence type="ECO:0000313" key="2">
    <source>
        <dbReference type="Proteomes" id="UP000824890"/>
    </source>
</evidence>
<accession>A0ABQ7ZRL5</accession>
<proteinExistence type="predicted"/>
<comment type="caution">
    <text evidence="1">The sequence shown here is derived from an EMBL/GenBank/DDBJ whole genome shotgun (WGS) entry which is preliminary data.</text>
</comment>